<accession>A0ABQ3BUR0</accession>
<evidence type="ECO:0000256" key="7">
    <source>
        <dbReference type="ARBA" id="ARBA00034120"/>
    </source>
</evidence>
<dbReference type="InterPro" id="IPR000123">
    <property type="entry name" value="Reverse_transcriptase_msDNA"/>
</dbReference>
<dbReference type="GeneID" id="95396633"/>
<name>A0ABQ3BUR0_9FLAO</name>
<proteinExistence type="inferred from homology"/>
<dbReference type="PANTHER" id="PTHR34047:SF7">
    <property type="entry name" value="RNA-DIRECTED DNA POLYMERASE"/>
    <property type="match status" value="1"/>
</dbReference>
<evidence type="ECO:0000256" key="6">
    <source>
        <dbReference type="ARBA" id="ARBA00022918"/>
    </source>
</evidence>
<evidence type="ECO:0000313" key="9">
    <source>
        <dbReference type="Proteomes" id="UP000615593"/>
    </source>
</evidence>
<evidence type="ECO:0000256" key="3">
    <source>
        <dbReference type="ARBA" id="ARBA00022695"/>
    </source>
</evidence>
<reference evidence="9" key="1">
    <citation type="journal article" date="2019" name="Int. J. Syst. Evol. Microbiol.">
        <title>The Global Catalogue of Microorganisms (GCM) 10K type strain sequencing project: providing services to taxonomists for standard genome sequencing and annotation.</title>
        <authorList>
            <consortium name="The Broad Institute Genomics Platform"/>
            <consortium name="The Broad Institute Genome Sequencing Center for Infectious Disease"/>
            <person name="Wu L."/>
            <person name="Ma J."/>
        </authorList>
    </citation>
    <scope>NUCLEOTIDE SEQUENCE [LARGE SCALE GENOMIC DNA]</scope>
    <source>
        <strain evidence="9">KCTC 12708</strain>
    </source>
</reference>
<evidence type="ECO:0000256" key="1">
    <source>
        <dbReference type="ARBA" id="ARBA00012493"/>
    </source>
</evidence>
<keyword evidence="2" id="KW-0808">Transferase</keyword>
<sequence length="168" mass="19487">MSYTIHDWEKAIDTSNLSEIERVKRMQYVKSAFKNNVPVIIDTQHLSKLLGLKLGVLNNMVQAPSSFYREFKIPKRKGGYRDIVTPYTSLLEVQQWIAKHILSSFDIHPSAYAYVKGKNIAQNAKSHIGSKEMLKIDLKDFFPSIKIPRVRELFKRLGYSKEVTYYLS</sequence>
<organism evidence="8 9">
    <name type="scientific">Mesonia mobilis</name>
    <dbReference type="NCBI Taxonomy" id="369791"/>
    <lineage>
        <taxon>Bacteria</taxon>
        <taxon>Pseudomonadati</taxon>
        <taxon>Bacteroidota</taxon>
        <taxon>Flavobacteriia</taxon>
        <taxon>Flavobacteriales</taxon>
        <taxon>Flavobacteriaceae</taxon>
        <taxon>Mesonia</taxon>
    </lineage>
</organism>
<comment type="caution">
    <text evidence="8">The sequence shown here is derived from an EMBL/GenBank/DDBJ whole genome shotgun (WGS) entry which is preliminary data.</text>
</comment>
<dbReference type="Proteomes" id="UP000615593">
    <property type="component" value="Unassembled WGS sequence"/>
</dbReference>
<evidence type="ECO:0000256" key="4">
    <source>
        <dbReference type="ARBA" id="ARBA00022723"/>
    </source>
</evidence>
<evidence type="ECO:0000313" key="8">
    <source>
        <dbReference type="EMBL" id="GGZ58374.1"/>
    </source>
</evidence>
<keyword evidence="3" id="KW-0548">Nucleotidyltransferase</keyword>
<evidence type="ECO:0000256" key="2">
    <source>
        <dbReference type="ARBA" id="ARBA00022679"/>
    </source>
</evidence>
<dbReference type="EMBL" id="BMWY01000005">
    <property type="protein sequence ID" value="GGZ58374.1"/>
    <property type="molecule type" value="Genomic_DNA"/>
</dbReference>
<gene>
    <name evidence="8" type="ORF">GCM10008088_19930</name>
</gene>
<keyword evidence="5" id="KW-0460">Magnesium</keyword>
<dbReference type="PANTHER" id="PTHR34047">
    <property type="entry name" value="NUCLEAR INTRON MATURASE 1, MITOCHONDRIAL-RELATED"/>
    <property type="match status" value="1"/>
</dbReference>
<dbReference type="InterPro" id="IPR051083">
    <property type="entry name" value="GrpII_Intron_Splice-Mob/Def"/>
</dbReference>
<dbReference type="EC" id="2.7.7.49" evidence="1"/>
<keyword evidence="6" id="KW-0695">RNA-directed DNA polymerase</keyword>
<comment type="similarity">
    <text evidence="7">Belongs to the bacterial reverse transcriptase family.</text>
</comment>
<keyword evidence="9" id="KW-1185">Reference proteome</keyword>
<evidence type="ECO:0000256" key="5">
    <source>
        <dbReference type="ARBA" id="ARBA00022842"/>
    </source>
</evidence>
<keyword evidence="4" id="KW-0479">Metal-binding</keyword>
<protein>
    <recommendedName>
        <fullName evidence="1">RNA-directed DNA polymerase</fullName>
        <ecNumber evidence="1">2.7.7.49</ecNumber>
    </recommendedName>
</protein>
<dbReference type="RefSeq" id="WP_051191271.1">
    <property type="nucleotide sequence ID" value="NZ_BMWY01000005.1"/>
</dbReference>
<dbReference type="PRINTS" id="PR00866">
    <property type="entry name" value="RNADNAPOLMS"/>
</dbReference>